<feature type="region of interest" description="Disordered" evidence="1">
    <location>
        <begin position="41"/>
        <end position="83"/>
    </location>
</feature>
<feature type="compositionally biased region" description="Low complexity" evidence="1">
    <location>
        <begin position="54"/>
        <end position="83"/>
    </location>
</feature>
<dbReference type="Proteomes" id="UP000434957">
    <property type="component" value="Unassembled WGS sequence"/>
</dbReference>
<dbReference type="AlphaFoldDB" id="A0A6A4FQX4"/>
<keyword evidence="3" id="KW-1185">Reference proteome</keyword>
<gene>
    <name evidence="2" type="ORF">PR003_g9892</name>
</gene>
<evidence type="ECO:0000313" key="2">
    <source>
        <dbReference type="EMBL" id="KAE9341617.1"/>
    </source>
</evidence>
<proteinExistence type="predicted"/>
<protein>
    <submittedName>
        <fullName evidence="2">Uncharacterized protein</fullName>
    </submittedName>
</protein>
<comment type="caution">
    <text evidence="2">The sequence shown here is derived from an EMBL/GenBank/DDBJ whole genome shotgun (WGS) entry which is preliminary data.</text>
</comment>
<sequence>MCIKMANQQVGSNAQVKPPSAVATAVVTQAPKSADAIAAAPTRGVASTGKNITANKNYNGGKNANASNQSASTNATAKATKPNADMNAAFVDVEPRHSADAPLGLYSRQNHLALL</sequence>
<evidence type="ECO:0000313" key="3">
    <source>
        <dbReference type="Proteomes" id="UP000434957"/>
    </source>
</evidence>
<reference evidence="2 3" key="1">
    <citation type="submission" date="2018-08" db="EMBL/GenBank/DDBJ databases">
        <title>Genomic investigation of the strawberry pathogen Phytophthora fragariae indicates pathogenicity is determined by transcriptional variation in three key races.</title>
        <authorList>
            <person name="Adams T.M."/>
            <person name="Armitage A.D."/>
            <person name="Sobczyk M.K."/>
            <person name="Bates H.J."/>
            <person name="Dunwell J.M."/>
            <person name="Nellist C.F."/>
            <person name="Harrison R.J."/>
        </authorList>
    </citation>
    <scope>NUCLEOTIDE SEQUENCE [LARGE SCALE GENOMIC DNA]</scope>
    <source>
        <strain evidence="2 3">SCRP333</strain>
    </source>
</reference>
<dbReference type="EMBL" id="QXFT01000524">
    <property type="protein sequence ID" value="KAE9341617.1"/>
    <property type="molecule type" value="Genomic_DNA"/>
</dbReference>
<name>A0A6A4FQX4_9STRA</name>
<evidence type="ECO:0000256" key="1">
    <source>
        <dbReference type="SAM" id="MobiDB-lite"/>
    </source>
</evidence>
<accession>A0A6A4FQX4</accession>
<organism evidence="2 3">
    <name type="scientific">Phytophthora rubi</name>
    <dbReference type="NCBI Taxonomy" id="129364"/>
    <lineage>
        <taxon>Eukaryota</taxon>
        <taxon>Sar</taxon>
        <taxon>Stramenopiles</taxon>
        <taxon>Oomycota</taxon>
        <taxon>Peronosporomycetes</taxon>
        <taxon>Peronosporales</taxon>
        <taxon>Peronosporaceae</taxon>
        <taxon>Phytophthora</taxon>
    </lineage>
</organism>